<organism evidence="3 4">
    <name type="scientific">Sphingobium psychrophilum</name>
    <dbReference type="NCBI Taxonomy" id="2728834"/>
    <lineage>
        <taxon>Bacteria</taxon>
        <taxon>Pseudomonadati</taxon>
        <taxon>Pseudomonadota</taxon>
        <taxon>Alphaproteobacteria</taxon>
        <taxon>Sphingomonadales</taxon>
        <taxon>Sphingomonadaceae</taxon>
        <taxon>Sphingobium</taxon>
    </lineage>
</organism>
<evidence type="ECO:0000313" key="4">
    <source>
        <dbReference type="Proteomes" id="UP000519023"/>
    </source>
</evidence>
<comment type="caution">
    <text evidence="3">The sequence shown here is derived from an EMBL/GenBank/DDBJ whole genome shotgun (WGS) entry which is preliminary data.</text>
</comment>
<keyword evidence="2" id="KW-0732">Signal</keyword>
<reference evidence="3 4" key="1">
    <citation type="submission" date="2020-04" db="EMBL/GenBank/DDBJ databases">
        <title>Sphingobium sp. AR-3-1 isolated from Arctic soil.</title>
        <authorList>
            <person name="Dahal R.H."/>
            <person name="Chaudhary D.K."/>
        </authorList>
    </citation>
    <scope>NUCLEOTIDE SEQUENCE [LARGE SCALE GENOMIC DNA]</scope>
    <source>
        <strain evidence="3 4">AR-3-1</strain>
    </source>
</reference>
<feature type="transmembrane region" description="Helical" evidence="1">
    <location>
        <begin position="232"/>
        <end position="252"/>
    </location>
</feature>
<gene>
    <name evidence="3" type="ORF">HHL08_15005</name>
</gene>
<keyword evidence="1" id="KW-0472">Membrane</keyword>
<evidence type="ECO:0000256" key="2">
    <source>
        <dbReference type="SAM" id="SignalP"/>
    </source>
</evidence>
<protein>
    <submittedName>
        <fullName evidence="3">Uncharacterized protein</fullName>
    </submittedName>
</protein>
<sequence length="286" mass="30687">MSIFFAALLALGVSGEARANAQFSVMRTIGDKHTIAVDRRYLVAKVRAKTQIAKSLIFNISHDIERVFLELPHREWGEFNGFAYRDKIVRPEAAFALSVHRAGANIPTNLNKGRIASATVENLNRKLPVIGAMLHGPGSKVCVLYSNDRTLRGQVSLMGIESGLRAFGGFIGPASRFIRASLSMTRCLAGIPSGEASSGKCKGTYKSAQQAKPESAPSPVGRYFRSISSFPLGAKIGITGVLTSLASCIWLWPFIRLLNGSGNILQCFGAGVIGIALAAVSGLMFW</sequence>
<feature type="chain" id="PRO_5030511394" evidence="2">
    <location>
        <begin position="20"/>
        <end position="286"/>
    </location>
</feature>
<accession>A0A7X9ZUC3</accession>
<keyword evidence="4" id="KW-1185">Reference proteome</keyword>
<evidence type="ECO:0000313" key="3">
    <source>
        <dbReference type="EMBL" id="NML11441.1"/>
    </source>
</evidence>
<dbReference type="AlphaFoldDB" id="A0A7X9ZUC3"/>
<feature type="transmembrane region" description="Helical" evidence="1">
    <location>
        <begin position="264"/>
        <end position="285"/>
    </location>
</feature>
<keyword evidence="1" id="KW-1133">Transmembrane helix</keyword>
<proteinExistence type="predicted"/>
<dbReference type="Proteomes" id="UP000519023">
    <property type="component" value="Unassembled WGS sequence"/>
</dbReference>
<evidence type="ECO:0000256" key="1">
    <source>
        <dbReference type="SAM" id="Phobius"/>
    </source>
</evidence>
<dbReference type="RefSeq" id="WP_169573965.1">
    <property type="nucleotide sequence ID" value="NZ_JABBFV010000010.1"/>
</dbReference>
<dbReference type="EMBL" id="JABBFV010000010">
    <property type="protein sequence ID" value="NML11441.1"/>
    <property type="molecule type" value="Genomic_DNA"/>
</dbReference>
<keyword evidence="1" id="KW-0812">Transmembrane</keyword>
<feature type="signal peptide" evidence="2">
    <location>
        <begin position="1"/>
        <end position="19"/>
    </location>
</feature>
<name>A0A7X9ZUC3_9SPHN</name>